<evidence type="ECO:0000259" key="1">
    <source>
        <dbReference type="Pfam" id="PF08239"/>
    </source>
</evidence>
<name>C0ED39_9FIRM</name>
<feature type="domain" description="SH3b" evidence="1">
    <location>
        <begin position="2"/>
        <end position="50"/>
    </location>
</feature>
<accession>C0ED39</accession>
<dbReference type="Proteomes" id="UP000003340">
    <property type="component" value="Unassembled WGS sequence"/>
</dbReference>
<organism evidence="2 3">
    <name type="scientific">[Clostridium] methylpentosum DSM 5476</name>
    <dbReference type="NCBI Taxonomy" id="537013"/>
    <lineage>
        <taxon>Bacteria</taxon>
        <taxon>Bacillati</taxon>
        <taxon>Bacillota</taxon>
        <taxon>Clostridia</taxon>
        <taxon>Eubacteriales</taxon>
        <taxon>Oscillospiraceae</taxon>
        <taxon>Oscillospiraceae incertae sedis</taxon>
    </lineage>
</organism>
<gene>
    <name evidence="2" type="ORF">CLOSTMETH_01765</name>
</gene>
<reference evidence="2 3" key="2">
    <citation type="submission" date="2009-02" db="EMBL/GenBank/DDBJ databases">
        <title>Draft genome sequence of Clostridium methylpentosum (DSM 5476).</title>
        <authorList>
            <person name="Sudarsanam P."/>
            <person name="Ley R."/>
            <person name="Guruge J."/>
            <person name="Turnbaugh P.J."/>
            <person name="Mahowald M."/>
            <person name="Liep D."/>
            <person name="Gordon J."/>
        </authorList>
    </citation>
    <scope>NUCLEOTIDE SEQUENCE [LARGE SCALE GENOMIC DNA]</scope>
    <source>
        <strain evidence="2 3">DSM 5476</strain>
    </source>
</reference>
<protein>
    <submittedName>
        <fullName evidence="2">SH3 domain protein</fullName>
    </submittedName>
</protein>
<dbReference type="AlphaFoldDB" id="C0ED39"/>
<proteinExistence type="predicted"/>
<sequence length="60" mass="6738">MRVRTQPDTSDSANIIRLLNAGNLVDILERRGDWLAVRAGDHIGYAHASYFTEEPPLSRT</sequence>
<comment type="caution">
    <text evidence="2">The sequence shown here is derived from an EMBL/GenBank/DDBJ whole genome shotgun (WGS) entry which is preliminary data.</text>
</comment>
<keyword evidence="3" id="KW-1185">Reference proteome</keyword>
<dbReference type="Gene3D" id="2.30.30.40">
    <property type="entry name" value="SH3 Domains"/>
    <property type="match status" value="1"/>
</dbReference>
<reference evidence="2 3" key="1">
    <citation type="submission" date="2009-01" db="EMBL/GenBank/DDBJ databases">
        <authorList>
            <person name="Fulton L."/>
            <person name="Clifton S."/>
            <person name="Fulton B."/>
            <person name="Xu J."/>
            <person name="Minx P."/>
            <person name="Pepin K.H."/>
            <person name="Johnson M."/>
            <person name="Bhonagiri V."/>
            <person name="Nash W.E."/>
            <person name="Mardis E.R."/>
            <person name="Wilson R.K."/>
        </authorList>
    </citation>
    <scope>NUCLEOTIDE SEQUENCE [LARGE SCALE GENOMIC DNA]</scope>
    <source>
        <strain evidence="2 3">DSM 5476</strain>
    </source>
</reference>
<dbReference type="InterPro" id="IPR003646">
    <property type="entry name" value="SH3-like_bac-type"/>
</dbReference>
<dbReference type="HOGENOM" id="CLU_2933168_0_0_9"/>
<dbReference type="EMBL" id="ACEC01000060">
    <property type="protein sequence ID" value="EEG30552.1"/>
    <property type="molecule type" value="Genomic_DNA"/>
</dbReference>
<evidence type="ECO:0000313" key="2">
    <source>
        <dbReference type="EMBL" id="EEG30552.1"/>
    </source>
</evidence>
<dbReference type="Pfam" id="PF08239">
    <property type="entry name" value="SH3_3"/>
    <property type="match status" value="1"/>
</dbReference>
<evidence type="ECO:0000313" key="3">
    <source>
        <dbReference type="Proteomes" id="UP000003340"/>
    </source>
</evidence>